<reference evidence="1 2" key="2">
    <citation type="submission" date="2024-11" db="EMBL/GenBank/DDBJ databases">
        <title>Using genomics to understand microbial adaptation to soil warming.</title>
        <authorList>
            <person name="Deangelis K.M. PhD."/>
        </authorList>
    </citation>
    <scope>NUCLEOTIDE SEQUENCE [LARGE SCALE GENOMIC DNA]</scope>
    <source>
        <strain evidence="1 2">GAS97</strain>
    </source>
</reference>
<comment type="caution">
    <text evidence="1">The sequence shown here is derived from an EMBL/GenBank/DDBJ whole genome shotgun (WGS) entry which is preliminary data.</text>
</comment>
<sequence>MARTCSGDWTGKGGCGIFFSVQHESGSLRRLIYATFKLNYPPDGNVLQGGAEQVPARGGAGLFRVARSRLDIRSKCACYCASQITSNLSSLVGPNVLLIATSAASRPRAINTRPIRGTLLRASKVCQVPPIKASNHAAKSIAV</sequence>
<reference evidence="1 2" key="1">
    <citation type="submission" date="2024-10" db="EMBL/GenBank/DDBJ databases">
        <authorList>
            <person name="Deangelis K."/>
            <person name="Huntemann M."/>
            <person name="Clum A."/>
            <person name="Wang J."/>
            <person name="Palaniappan K."/>
            <person name="Ritter S."/>
            <person name="Chen I.-M."/>
            <person name="Stamatis D."/>
            <person name="Reddy T."/>
            <person name="O'Malley R."/>
            <person name="Daum C."/>
            <person name="Ng V."/>
            <person name="Ivanova N."/>
            <person name="Kyrpides N."/>
            <person name="Woyke T."/>
        </authorList>
    </citation>
    <scope>NUCLEOTIDE SEQUENCE [LARGE SCALE GENOMIC DNA]</scope>
    <source>
        <strain evidence="1 2">GAS97</strain>
    </source>
</reference>
<dbReference type="Proteomes" id="UP001620514">
    <property type="component" value="Unassembled WGS sequence"/>
</dbReference>
<accession>A0ABW8MCJ2</accession>
<organism evidence="1 2">
    <name type="scientific">Caballeronia udeis</name>
    <dbReference type="NCBI Taxonomy" id="1232866"/>
    <lineage>
        <taxon>Bacteria</taxon>
        <taxon>Pseudomonadati</taxon>
        <taxon>Pseudomonadota</taxon>
        <taxon>Betaproteobacteria</taxon>
        <taxon>Burkholderiales</taxon>
        <taxon>Burkholderiaceae</taxon>
        <taxon>Caballeronia</taxon>
    </lineage>
</organism>
<gene>
    <name evidence="1" type="ORF">ABH943_001386</name>
</gene>
<dbReference type="EMBL" id="JBIYDN010000003">
    <property type="protein sequence ID" value="MFK4441375.1"/>
    <property type="molecule type" value="Genomic_DNA"/>
</dbReference>
<proteinExistence type="predicted"/>
<keyword evidence="2" id="KW-1185">Reference proteome</keyword>
<protein>
    <submittedName>
        <fullName evidence="1">Uncharacterized protein</fullName>
    </submittedName>
</protein>
<evidence type="ECO:0000313" key="1">
    <source>
        <dbReference type="EMBL" id="MFK4441375.1"/>
    </source>
</evidence>
<evidence type="ECO:0000313" key="2">
    <source>
        <dbReference type="Proteomes" id="UP001620514"/>
    </source>
</evidence>
<name>A0ABW8MCJ2_9BURK</name>